<name>A0A9N8WEJ8_9GLOM</name>
<dbReference type="EMBL" id="CAJVPY010000558">
    <property type="protein sequence ID" value="CAG8480143.1"/>
    <property type="molecule type" value="Genomic_DNA"/>
</dbReference>
<dbReference type="AlphaFoldDB" id="A0A9N8WEJ8"/>
<dbReference type="Proteomes" id="UP000789405">
    <property type="component" value="Unassembled WGS sequence"/>
</dbReference>
<reference evidence="1" key="1">
    <citation type="submission" date="2021-06" db="EMBL/GenBank/DDBJ databases">
        <authorList>
            <person name="Kallberg Y."/>
            <person name="Tangrot J."/>
            <person name="Rosling A."/>
        </authorList>
    </citation>
    <scope>NUCLEOTIDE SEQUENCE</scope>
    <source>
        <strain evidence="1">MA453B</strain>
    </source>
</reference>
<organism evidence="1 2">
    <name type="scientific">Dentiscutata erythropus</name>
    <dbReference type="NCBI Taxonomy" id="1348616"/>
    <lineage>
        <taxon>Eukaryota</taxon>
        <taxon>Fungi</taxon>
        <taxon>Fungi incertae sedis</taxon>
        <taxon>Mucoromycota</taxon>
        <taxon>Glomeromycotina</taxon>
        <taxon>Glomeromycetes</taxon>
        <taxon>Diversisporales</taxon>
        <taxon>Gigasporaceae</taxon>
        <taxon>Dentiscutata</taxon>
    </lineage>
</organism>
<protein>
    <submittedName>
        <fullName evidence="1">24028_t:CDS:1</fullName>
    </submittedName>
</protein>
<evidence type="ECO:0000313" key="1">
    <source>
        <dbReference type="EMBL" id="CAG8480143.1"/>
    </source>
</evidence>
<comment type="caution">
    <text evidence="1">The sequence shown here is derived from an EMBL/GenBank/DDBJ whole genome shotgun (WGS) entry which is preliminary data.</text>
</comment>
<proteinExistence type="predicted"/>
<gene>
    <name evidence="1" type="ORF">DERYTH_LOCUS1884</name>
</gene>
<evidence type="ECO:0000313" key="2">
    <source>
        <dbReference type="Proteomes" id="UP000789405"/>
    </source>
</evidence>
<accession>A0A9N8WEJ8</accession>
<sequence length="129" mass="14737">MRPTLDEISKKLENLSENTTDEFVKNCINKNNQQTVQSILNYSERLDSSNNITENITWISITKVIKMVQKNNTHSKNDAIDELSELNETTSNNNFVALNEVMNLFTRSSNGSEEMFGILYGYSVLYSTI</sequence>
<dbReference type="OrthoDB" id="2460073at2759"/>
<keyword evidence="2" id="KW-1185">Reference proteome</keyword>